<evidence type="ECO:0000256" key="1">
    <source>
        <dbReference type="SAM" id="MobiDB-lite"/>
    </source>
</evidence>
<feature type="compositionally biased region" description="Gly residues" evidence="1">
    <location>
        <begin position="101"/>
        <end position="115"/>
    </location>
</feature>
<dbReference type="Proteomes" id="UP001385951">
    <property type="component" value="Unassembled WGS sequence"/>
</dbReference>
<feature type="region of interest" description="Disordered" evidence="1">
    <location>
        <begin position="214"/>
        <end position="285"/>
    </location>
</feature>
<feature type="signal peptide" evidence="2">
    <location>
        <begin position="1"/>
        <end position="23"/>
    </location>
</feature>
<evidence type="ECO:0000256" key="2">
    <source>
        <dbReference type="SAM" id="SignalP"/>
    </source>
</evidence>
<feature type="compositionally biased region" description="Pro residues" evidence="1">
    <location>
        <begin position="217"/>
        <end position="229"/>
    </location>
</feature>
<protein>
    <submittedName>
        <fullName evidence="3">Uncharacterized protein</fullName>
    </submittedName>
</protein>
<feature type="compositionally biased region" description="Polar residues" evidence="1">
    <location>
        <begin position="276"/>
        <end position="285"/>
    </location>
</feature>
<evidence type="ECO:0000313" key="3">
    <source>
        <dbReference type="EMBL" id="KAK7693638.1"/>
    </source>
</evidence>
<keyword evidence="2" id="KW-0732">Signal</keyword>
<feature type="compositionally biased region" description="Low complexity" evidence="1">
    <location>
        <begin position="116"/>
        <end position="134"/>
    </location>
</feature>
<organism evidence="3 4">
    <name type="scientific">Cerrena zonata</name>
    <dbReference type="NCBI Taxonomy" id="2478898"/>
    <lineage>
        <taxon>Eukaryota</taxon>
        <taxon>Fungi</taxon>
        <taxon>Dikarya</taxon>
        <taxon>Basidiomycota</taxon>
        <taxon>Agaricomycotina</taxon>
        <taxon>Agaricomycetes</taxon>
        <taxon>Polyporales</taxon>
        <taxon>Cerrenaceae</taxon>
        <taxon>Cerrena</taxon>
    </lineage>
</organism>
<dbReference type="AlphaFoldDB" id="A0AAW0GJV2"/>
<feature type="chain" id="PRO_5043721106" evidence="2">
    <location>
        <begin position="24"/>
        <end position="285"/>
    </location>
</feature>
<dbReference type="PROSITE" id="PS51257">
    <property type="entry name" value="PROKAR_LIPOPROTEIN"/>
    <property type="match status" value="1"/>
</dbReference>
<gene>
    <name evidence="3" type="ORF">QCA50_003207</name>
</gene>
<sequence length="285" mass="27731">MRSNIFTAIVILAAACGPSMVTGSPIDRNHDLSRYSSRRDDWVSFMTSEFAKRMPANGGDGTSGNTGNVNGGNIAHSGTTISNGAGANTADNGGNTASGNAQGGRGSNGGRGGNAASGSSGSARGGSVANNGGSITNTGTAQNPSNKAGNGGFSGTGDARGGDAGSAKRALESEPAGPELLPSSIPSAPAVPSVPSVSIPSAPAATSVLSVLSESAPPAPSAPPTPPVPFVNTVLPPKPQATSSPVGIIHNSPATGLVPEQMNNTSQTNSEEDEPSQSGNVSDSA</sequence>
<dbReference type="EMBL" id="JASBNA010000003">
    <property type="protein sequence ID" value="KAK7693638.1"/>
    <property type="molecule type" value="Genomic_DNA"/>
</dbReference>
<evidence type="ECO:0000313" key="4">
    <source>
        <dbReference type="Proteomes" id="UP001385951"/>
    </source>
</evidence>
<accession>A0AAW0GJV2</accession>
<feature type="compositionally biased region" description="Polar residues" evidence="1">
    <location>
        <begin position="135"/>
        <end position="148"/>
    </location>
</feature>
<feature type="compositionally biased region" description="Gly residues" evidence="1">
    <location>
        <begin position="149"/>
        <end position="164"/>
    </location>
</feature>
<keyword evidence="4" id="KW-1185">Reference proteome</keyword>
<comment type="caution">
    <text evidence="3">The sequence shown here is derived from an EMBL/GenBank/DDBJ whole genome shotgun (WGS) entry which is preliminary data.</text>
</comment>
<proteinExistence type="predicted"/>
<feature type="region of interest" description="Disordered" evidence="1">
    <location>
        <begin position="52"/>
        <end position="184"/>
    </location>
</feature>
<reference evidence="3 4" key="1">
    <citation type="submission" date="2022-09" db="EMBL/GenBank/DDBJ databases">
        <authorList>
            <person name="Palmer J.M."/>
        </authorList>
    </citation>
    <scope>NUCLEOTIDE SEQUENCE [LARGE SCALE GENOMIC DNA]</scope>
    <source>
        <strain evidence="3 4">DSM 7382</strain>
    </source>
</reference>
<name>A0AAW0GJV2_9APHY</name>
<feature type="compositionally biased region" description="Low complexity" evidence="1">
    <location>
        <begin position="82"/>
        <end position="100"/>
    </location>
</feature>